<organism evidence="3 4">
    <name type="scientific">Asparagus officinalis</name>
    <name type="common">Garden asparagus</name>
    <dbReference type="NCBI Taxonomy" id="4686"/>
    <lineage>
        <taxon>Eukaryota</taxon>
        <taxon>Viridiplantae</taxon>
        <taxon>Streptophyta</taxon>
        <taxon>Embryophyta</taxon>
        <taxon>Tracheophyta</taxon>
        <taxon>Spermatophyta</taxon>
        <taxon>Magnoliopsida</taxon>
        <taxon>Liliopsida</taxon>
        <taxon>Asparagales</taxon>
        <taxon>Asparagaceae</taxon>
        <taxon>Asparagoideae</taxon>
        <taxon>Asparagus</taxon>
    </lineage>
</organism>
<dbReference type="InterPro" id="IPR006652">
    <property type="entry name" value="Kelch_1"/>
</dbReference>
<dbReference type="SUPFAM" id="SSF117281">
    <property type="entry name" value="Kelch motif"/>
    <property type="match status" value="1"/>
</dbReference>
<protein>
    <submittedName>
        <fullName evidence="3">Uncharacterized protein</fullName>
    </submittedName>
</protein>
<accession>A0A5P1EAB7</accession>
<dbReference type="InterPro" id="IPR052439">
    <property type="entry name" value="F-box/Kelch-repeat"/>
</dbReference>
<reference evidence="4" key="1">
    <citation type="journal article" date="2017" name="Nat. Commun.">
        <title>The asparagus genome sheds light on the origin and evolution of a young Y chromosome.</title>
        <authorList>
            <person name="Harkess A."/>
            <person name="Zhou J."/>
            <person name="Xu C."/>
            <person name="Bowers J.E."/>
            <person name="Van der Hulst R."/>
            <person name="Ayyampalayam S."/>
            <person name="Mercati F."/>
            <person name="Riccardi P."/>
            <person name="McKain M.R."/>
            <person name="Kakrana A."/>
            <person name="Tang H."/>
            <person name="Ray J."/>
            <person name="Groenendijk J."/>
            <person name="Arikit S."/>
            <person name="Mathioni S.M."/>
            <person name="Nakano M."/>
            <person name="Shan H."/>
            <person name="Telgmann-Rauber A."/>
            <person name="Kanno A."/>
            <person name="Yue Z."/>
            <person name="Chen H."/>
            <person name="Li W."/>
            <person name="Chen Y."/>
            <person name="Xu X."/>
            <person name="Zhang Y."/>
            <person name="Luo S."/>
            <person name="Chen H."/>
            <person name="Gao J."/>
            <person name="Mao Z."/>
            <person name="Pires J.C."/>
            <person name="Luo M."/>
            <person name="Kudrna D."/>
            <person name="Wing R.A."/>
            <person name="Meyers B.C."/>
            <person name="Yi K."/>
            <person name="Kong H."/>
            <person name="Lavrijsen P."/>
            <person name="Sunseri F."/>
            <person name="Falavigna A."/>
            <person name="Ye Y."/>
            <person name="Leebens-Mack J.H."/>
            <person name="Chen G."/>
        </authorList>
    </citation>
    <scope>NUCLEOTIDE SEQUENCE [LARGE SCALE GENOMIC DNA]</scope>
    <source>
        <strain evidence="4">cv. DH0086</strain>
    </source>
</reference>
<dbReference type="InterPro" id="IPR015915">
    <property type="entry name" value="Kelch-typ_b-propeller"/>
</dbReference>
<dbReference type="Proteomes" id="UP000243459">
    <property type="component" value="Chromosome 9"/>
</dbReference>
<dbReference type="Gramene" id="ONK58465">
    <property type="protein sequence ID" value="ONK58465"/>
    <property type="gene ID" value="A4U43_C09F13330"/>
</dbReference>
<keyword evidence="4" id="KW-1185">Reference proteome</keyword>
<evidence type="ECO:0000256" key="2">
    <source>
        <dbReference type="ARBA" id="ARBA00022737"/>
    </source>
</evidence>
<dbReference type="OMA" id="QFIHNFC"/>
<evidence type="ECO:0000313" key="4">
    <source>
        <dbReference type="Proteomes" id="UP000243459"/>
    </source>
</evidence>
<dbReference type="PANTHER" id="PTHR46122">
    <property type="entry name" value="GALACTOSE OXIDASE/KELCH REPEAT PROTEIN-RELATED"/>
    <property type="match status" value="1"/>
</dbReference>
<dbReference type="PANTHER" id="PTHR46122:SF5">
    <property type="entry name" value="F-BOX DOMAIN-CONTAINING PROTEIN"/>
    <property type="match status" value="1"/>
</dbReference>
<proteinExistence type="predicted"/>
<dbReference type="Gene3D" id="2.120.10.80">
    <property type="entry name" value="Kelch-type beta propeller"/>
    <property type="match status" value="1"/>
</dbReference>
<gene>
    <name evidence="3" type="ORF">A4U43_C09F13330</name>
</gene>
<keyword evidence="1" id="KW-0880">Kelch repeat</keyword>
<dbReference type="GO" id="GO:0005634">
    <property type="term" value="C:nucleus"/>
    <property type="evidence" value="ECO:0007669"/>
    <property type="project" value="UniProtKB-ARBA"/>
</dbReference>
<name>A0A5P1EAB7_ASPOF</name>
<evidence type="ECO:0000256" key="1">
    <source>
        <dbReference type="ARBA" id="ARBA00022441"/>
    </source>
</evidence>
<keyword evidence="2" id="KW-0677">Repeat</keyword>
<dbReference type="EMBL" id="CM007389">
    <property type="protein sequence ID" value="ONK58465.1"/>
    <property type="molecule type" value="Genomic_DNA"/>
</dbReference>
<evidence type="ECO:0000313" key="3">
    <source>
        <dbReference type="EMBL" id="ONK58465.1"/>
    </source>
</evidence>
<sequence length="171" mass="19023">MKRRRKLCSGCYMDNKFYVIGGQDERGESLNCGEFYDLEKKSWELIPNMIQGARSWSSPSPPLLAVANNELYSLEASTNKLRVYIKKSNSWRGLGMAPVRADHSRGWGVAFKSLGDELLIIGSRGDSYACFGMTICTCRPHPGSGSLDWKVLASDGGQWSSFIYNCSVMLS</sequence>
<dbReference type="Pfam" id="PF01344">
    <property type="entry name" value="Kelch_1"/>
    <property type="match status" value="1"/>
</dbReference>
<dbReference type="AlphaFoldDB" id="A0A5P1EAB7"/>